<name>A0ABU6T4W8_9FABA</name>
<evidence type="ECO:0000313" key="1">
    <source>
        <dbReference type="EMBL" id="MED6143390.1"/>
    </source>
</evidence>
<comment type="caution">
    <text evidence="1">The sequence shown here is derived from an EMBL/GenBank/DDBJ whole genome shotgun (WGS) entry which is preliminary data.</text>
</comment>
<sequence>MAPLLLDSPMRLKISRASSSVVPTDSSSLTVWEFGEKLSEITHKAQPKRSHIIIWICITAWIPWARVRASLSIAGDLVSSHNSMLILCKTELVSLEWLNFNARLHSQGTSIYRNI</sequence>
<proteinExistence type="predicted"/>
<organism evidence="1 2">
    <name type="scientific">Stylosanthes scabra</name>
    <dbReference type="NCBI Taxonomy" id="79078"/>
    <lineage>
        <taxon>Eukaryota</taxon>
        <taxon>Viridiplantae</taxon>
        <taxon>Streptophyta</taxon>
        <taxon>Embryophyta</taxon>
        <taxon>Tracheophyta</taxon>
        <taxon>Spermatophyta</taxon>
        <taxon>Magnoliopsida</taxon>
        <taxon>eudicotyledons</taxon>
        <taxon>Gunneridae</taxon>
        <taxon>Pentapetalae</taxon>
        <taxon>rosids</taxon>
        <taxon>fabids</taxon>
        <taxon>Fabales</taxon>
        <taxon>Fabaceae</taxon>
        <taxon>Papilionoideae</taxon>
        <taxon>50 kb inversion clade</taxon>
        <taxon>dalbergioids sensu lato</taxon>
        <taxon>Dalbergieae</taxon>
        <taxon>Pterocarpus clade</taxon>
        <taxon>Stylosanthes</taxon>
    </lineage>
</organism>
<dbReference type="Proteomes" id="UP001341840">
    <property type="component" value="Unassembled WGS sequence"/>
</dbReference>
<gene>
    <name evidence="1" type="ORF">PIB30_005660</name>
</gene>
<evidence type="ECO:0000313" key="2">
    <source>
        <dbReference type="Proteomes" id="UP001341840"/>
    </source>
</evidence>
<accession>A0ABU6T4W8</accession>
<dbReference type="EMBL" id="JASCZI010090632">
    <property type="protein sequence ID" value="MED6143390.1"/>
    <property type="molecule type" value="Genomic_DNA"/>
</dbReference>
<protein>
    <submittedName>
        <fullName evidence="1">Uncharacterized protein</fullName>
    </submittedName>
</protein>
<keyword evidence="2" id="KW-1185">Reference proteome</keyword>
<reference evidence="1 2" key="1">
    <citation type="journal article" date="2023" name="Plants (Basel)">
        <title>Bridging the Gap: Combining Genomics and Transcriptomics Approaches to Understand Stylosanthes scabra, an Orphan Legume from the Brazilian Caatinga.</title>
        <authorList>
            <person name="Ferreira-Neto J.R.C."/>
            <person name="da Silva M.D."/>
            <person name="Binneck E."/>
            <person name="de Melo N.F."/>
            <person name="da Silva R.H."/>
            <person name="de Melo A.L.T.M."/>
            <person name="Pandolfi V."/>
            <person name="Bustamante F.O."/>
            <person name="Brasileiro-Vidal A.C."/>
            <person name="Benko-Iseppon A.M."/>
        </authorList>
    </citation>
    <scope>NUCLEOTIDE SEQUENCE [LARGE SCALE GENOMIC DNA]</scope>
    <source>
        <tissue evidence="1">Leaves</tissue>
    </source>
</reference>